<comment type="similarity">
    <text evidence="1">Belongs to the LDH2/MDH2 oxidoreductase family.</text>
</comment>
<dbReference type="Pfam" id="PF02615">
    <property type="entry name" value="Ldh_2"/>
    <property type="match status" value="1"/>
</dbReference>
<dbReference type="InterPro" id="IPR003767">
    <property type="entry name" value="Malate/L-lactate_DH-like"/>
</dbReference>
<dbReference type="InterPro" id="IPR043143">
    <property type="entry name" value="Mal/L-sulf/L-lact_DH-like_NADP"/>
</dbReference>
<dbReference type="STRING" id="441112.SAMN04488094_103351"/>
<keyword evidence="5" id="KW-1185">Reference proteome</keyword>
<dbReference type="Gene3D" id="1.10.1530.10">
    <property type="match status" value="1"/>
</dbReference>
<dbReference type="Gene3D" id="3.30.1370.60">
    <property type="entry name" value="Hypothetical oxidoreductase yiak, domain 2"/>
    <property type="match status" value="1"/>
</dbReference>
<evidence type="ECO:0000313" key="4">
    <source>
        <dbReference type="EMBL" id="SFC29713.1"/>
    </source>
</evidence>
<protein>
    <submittedName>
        <fullName evidence="4">Malate/lactate/ureidoglycolate dehydrogenase, LDH2 family</fullName>
    </submittedName>
</protein>
<keyword evidence="2" id="KW-0560">Oxidoreductase</keyword>
<sequence>MQQIVHLSASDLRDLTKTMLVGLGLRGEALDSTTEALHWADLSGIDTHGIGMLPYYDTLVTAGRIDPTAVPAEPRINGATATIDAMGNLGHAAGIGAIDLGCTLAAEFGLSAIGVRNAAHYGAAGFYADRAARRGIIGISTSAVADPYMIPARGIEKVFGTNPLAFAAPSAEDEPVLLDIATSTAALGKVHLAQRRGSRVPEGWAVDPQGRPLTDPEAILADARVTPLGATPEHGVHKGYGLATMVEILSSLLPGASWTLQRPDNAPRDDVGQFYLLIDPARFRSGFPESVAAMSERLRASPPADPALPVLVPGDPESTARRSRADSGVTLPPGLVTALRDIGGRRSIQLPF</sequence>
<dbReference type="RefSeq" id="WP_093360311.1">
    <property type="nucleotide sequence ID" value="NZ_FOLG01000003.1"/>
</dbReference>
<evidence type="ECO:0000256" key="2">
    <source>
        <dbReference type="ARBA" id="ARBA00023002"/>
    </source>
</evidence>
<dbReference type="InterPro" id="IPR036111">
    <property type="entry name" value="Mal/L-sulfo/L-lacto_DH-like_sf"/>
</dbReference>
<dbReference type="InterPro" id="IPR043144">
    <property type="entry name" value="Mal/L-sulf/L-lact_DH-like_ah"/>
</dbReference>
<dbReference type="GO" id="GO:0016491">
    <property type="term" value="F:oxidoreductase activity"/>
    <property type="evidence" value="ECO:0007669"/>
    <property type="project" value="UniProtKB-KW"/>
</dbReference>
<feature type="region of interest" description="Disordered" evidence="3">
    <location>
        <begin position="299"/>
        <end position="329"/>
    </location>
</feature>
<dbReference type="EMBL" id="FOLG01000003">
    <property type="protein sequence ID" value="SFC29713.1"/>
    <property type="molecule type" value="Genomic_DNA"/>
</dbReference>
<evidence type="ECO:0000256" key="1">
    <source>
        <dbReference type="ARBA" id="ARBA00006056"/>
    </source>
</evidence>
<accession>A0A1I1I7H5</accession>
<name>A0A1I1I7H5_9RHOB</name>
<reference evidence="4 5" key="1">
    <citation type="submission" date="2016-10" db="EMBL/GenBank/DDBJ databases">
        <authorList>
            <person name="de Groot N.N."/>
        </authorList>
    </citation>
    <scope>NUCLEOTIDE SEQUENCE [LARGE SCALE GENOMIC DNA]</scope>
    <source>
        <strain evidence="4 5">DSM 19548</strain>
    </source>
</reference>
<dbReference type="OrthoDB" id="9811519at2"/>
<dbReference type="PANTHER" id="PTHR11091:SF0">
    <property type="entry name" value="MALATE DEHYDROGENASE"/>
    <property type="match status" value="1"/>
</dbReference>
<dbReference type="SUPFAM" id="SSF89733">
    <property type="entry name" value="L-sulfolactate dehydrogenase-like"/>
    <property type="match status" value="1"/>
</dbReference>
<proteinExistence type="inferred from homology"/>
<organism evidence="4 5">
    <name type="scientific">Tropicimonas isoalkanivorans</name>
    <dbReference type="NCBI Taxonomy" id="441112"/>
    <lineage>
        <taxon>Bacteria</taxon>
        <taxon>Pseudomonadati</taxon>
        <taxon>Pseudomonadota</taxon>
        <taxon>Alphaproteobacteria</taxon>
        <taxon>Rhodobacterales</taxon>
        <taxon>Roseobacteraceae</taxon>
        <taxon>Tropicimonas</taxon>
    </lineage>
</organism>
<gene>
    <name evidence="4" type="ORF">SAMN04488094_103351</name>
</gene>
<evidence type="ECO:0000256" key="3">
    <source>
        <dbReference type="SAM" id="MobiDB-lite"/>
    </source>
</evidence>
<dbReference type="PANTHER" id="PTHR11091">
    <property type="entry name" value="OXIDOREDUCTASE-RELATED"/>
    <property type="match status" value="1"/>
</dbReference>
<dbReference type="Proteomes" id="UP000198728">
    <property type="component" value="Unassembled WGS sequence"/>
</dbReference>
<evidence type="ECO:0000313" key="5">
    <source>
        <dbReference type="Proteomes" id="UP000198728"/>
    </source>
</evidence>
<dbReference type="AlphaFoldDB" id="A0A1I1I7H5"/>